<keyword evidence="2" id="KW-0732">Signal</keyword>
<name>A0A2S6ZH08_9XANT</name>
<dbReference type="AlphaFoldDB" id="A0A2S6ZH08"/>
<feature type="region of interest" description="Disordered" evidence="1">
    <location>
        <begin position="256"/>
        <end position="277"/>
    </location>
</feature>
<organism evidence="4 5">
    <name type="scientific">Xanthomonas theicola</name>
    <dbReference type="NCBI Taxonomy" id="56464"/>
    <lineage>
        <taxon>Bacteria</taxon>
        <taxon>Pseudomonadati</taxon>
        <taxon>Pseudomonadota</taxon>
        <taxon>Gammaproteobacteria</taxon>
        <taxon>Lysobacterales</taxon>
        <taxon>Lysobacteraceae</taxon>
        <taxon>Xanthomonas</taxon>
    </lineage>
</organism>
<protein>
    <recommendedName>
        <fullName evidence="3">Putative auto-transporter adhesin head GIN domain-containing protein</fullName>
    </recommendedName>
</protein>
<evidence type="ECO:0000313" key="5">
    <source>
        <dbReference type="Proteomes" id="UP000239898"/>
    </source>
</evidence>
<dbReference type="Pfam" id="PF10988">
    <property type="entry name" value="DUF2807"/>
    <property type="match status" value="1"/>
</dbReference>
<dbReference type="OrthoDB" id="5944342at2"/>
<dbReference type="Proteomes" id="UP000239898">
    <property type="component" value="Unassembled WGS sequence"/>
</dbReference>
<dbReference type="InterPro" id="IPR021255">
    <property type="entry name" value="DUF2807"/>
</dbReference>
<evidence type="ECO:0000259" key="3">
    <source>
        <dbReference type="Pfam" id="PF10988"/>
    </source>
</evidence>
<accession>A0A2S6ZH08</accession>
<evidence type="ECO:0000256" key="1">
    <source>
        <dbReference type="SAM" id="MobiDB-lite"/>
    </source>
</evidence>
<proteinExistence type="predicted"/>
<feature type="signal peptide" evidence="2">
    <location>
        <begin position="1"/>
        <end position="20"/>
    </location>
</feature>
<gene>
    <name evidence="4" type="ORF">XthCFBP4691_07130</name>
</gene>
<dbReference type="Gene3D" id="2.160.20.120">
    <property type="match status" value="1"/>
</dbReference>
<sequence>MMRKTFALCALLLVPALALADDCKFSEPRNLKLDLAGVKKVVFDAQQNTLKLAGAGASGGAFELRGRACASDADTPKQLTLRQRRDGDTLTVTLQHEGTLRGISLGNRYAYLDIAGSVPSSLPLQLRLGSGDADIGGVASLDAAVGSGDLHAHGVRGLVSATLGSGDIQLRDIGGLNLPTLGSGDLKASQIGGEVKIGTVGSGDLTVHGVRGGVQIDSIGSGDAQLRDVSGSVAVQSIGSGDLDVSDVGGKLTVQRAGSGDVHHSGVRGSVDVPKPR</sequence>
<evidence type="ECO:0000256" key="2">
    <source>
        <dbReference type="SAM" id="SignalP"/>
    </source>
</evidence>
<reference evidence="4 5" key="1">
    <citation type="submission" date="2016-08" db="EMBL/GenBank/DDBJ databases">
        <title>Evolution of the type three secretion system and type three effector repertoires in Xanthomonas.</title>
        <authorList>
            <person name="Merda D."/>
            <person name="Briand M."/>
            <person name="Bosis E."/>
            <person name="Rousseau C."/>
            <person name="Portier P."/>
            <person name="Jacques M.-A."/>
            <person name="Fischer-Le Saux M."/>
        </authorList>
    </citation>
    <scope>NUCLEOTIDE SEQUENCE [LARGE SCALE GENOMIC DNA]</scope>
    <source>
        <strain evidence="4 5">CFBP 4691</strain>
    </source>
</reference>
<keyword evidence="5" id="KW-1185">Reference proteome</keyword>
<dbReference type="EMBL" id="MIGX01000024">
    <property type="protein sequence ID" value="PPT91541.1"/>
    <property type="molecule type" value="Genomic_DNA"/>
</dbReference>
<comment type="caution">
    <text evidence="4">The sequence shown here is derived from an EMBL/GenBank/DDBJ whole genome shotgun (WGS) entry which is preliminary data.</text>
</comment>
<feature type="chain" id="PRO_5015416392" description="Putative auto-transporter adhesin head GIN domain-containing protein" evidence="2">
    <location>
        <begin position="21"/>
        <end position="277"/>
    </location>
</feature>
<evidence type="ECO:0000313" key="4">
    <source>
        <dbReference type="EMBL" id="PPT91541.1"/>
    </source>
</evidence>
<feature type="domain" description="Putative auto-transporter adhesin head GIN" evidence="3">
    <location>
        <begin position="164"/>
        <end position="266"/>
    </location>
</feature>